<dbReference type="AlphaFoldDB" id="A0A9N9LTJ8"/>
<sequence length="241" mass="26845">MTITEVPKPFRQSKFSPWQLGRVVGSKICRFKNQLSSKQPIATTNSSKAKFKGPEMRLAAKNVGRGEGEGSSTTIGKTVQTQTPTPLDSSQNQLSSLPPDSRDPKIDFGQYHRLFQQYMHWDEHVNPCIYILMATRMYGRITGGSAFRAQMCKLIRTLEPHLSIAQERQLKRKGIYGGLEERDPDSVDQKAKPNCATCVQGMKNMDNLQVVEMSVHTKSIGESLASLKNLKALSLFGIVAN</sequence>
<feature type="compositionally biased region" description="Polar residues" evidence="1">
    <location>
        <begin position="70"/>
        <end position="98"/>
    </location>
</feature>
<dbReference type="OrthoDB" id="3533992at2759"/>
<organism evidence="2 3">
    <name type="scientific">Hymenoscyphus albidus</name>
    <dbReference type="NCBI Taxonomy" id="595503"/>
    <lineage>
        <taxon>Eukaryota</taxon>
        <taxon>Fungi</taxon>
        <taxon>Dikarya</taxon>
        <taxon>Ascomycota</taxon>
        <taxon>Pezizomycotina</taxon>
        <taxon>Leotiomycetes</taxon>
        <taxon>Helotiales</taxon>
        <taxon>Helotiaceae</taxon>
        <taxon>Hymenoscyphus</taxon>
    </lineage>
</organism>
<evidence type="ECO:0000313" key="3">
    <source>
        <dbReference type="Proteomes" id="UP000701801"/>
    </source>
</evidence>
<dbReference type="EMBL" id="CAJVRM010000251">
    <property type="protein sequence ID" value="CAG8978307.1"/>
    <property type="molecule type" value="Genomic_DNA"/>
</dbReference>
<name>A0A9N9LTJ8_9HELO</name>
<accession>A0A9N9LTJ8</accession>
<feature type="region of interest" description="Disordered" evidence="1">
    <location>
        <begin position="62"/>
        <end position="103"/>
    </location>
</feature>
<comment type="caution">
    <text evidence="2">The sequence shown here is derived from an EMBL/GenBank/DDBJ whole genome shotgun (WGS) entry which is preliminary data.</text>
</comment>
<proteinExistence type="predicted"/>
<evidence type="ECO:0000313" key="2">
    <source>
        <dbReference type="EMBL" id="CAG8978307.1"/>
    </source>
</evidence>
<keyword evidence="3" id="KW-1185">Reference proteome</keyword>
<evidence type="ECO:0000256" key="1">
    <source>
        <dbReference type="SAM" id="MobiDB-lite"/>
    </source>
</evidence>
<reference evidence="2" key="1">
    <citation type="submission" date="2021-07" db="EMBL/GenBank/DDBJ databases">
        <authorList>
            <person name="Durling M."/>
        </authorList>
    </citation>
    <scope>NUCLEOTIDE SEQUENCE</scope>
</reference>
<protein>
    <submittedName>
        <fullName evidence="2">Uncharacterized protein</fullName>
    </submittedName>
</protein>
<dbReference type="Proteomes" id="UP000701801">
    <property type="component" value="Unassembled WGS sequence"/>
</dbReference>
<gene>
    <name evidence="2" type="ORF">HYALB_00005893</name>
</gene>